<organism evidence="2 3">
    <name type="scientific">Cercopithifilaria johnstoni</name>
    <dbReference type="NCBI Taxonomy" id="2874296"/>
    <lineage>
        <taxon>Eukaryota</taxon>
        <taxon>Metazoa</taxon>
        <taxon>Ecdysozoa</taxon>
        <taxon>Nematoda</taxon>
        <taxon>Chromadorea</taxon>
        <taxon>Rhabditida</taxon>
        <taxon>Spirurina</taxon>
        <taxon>Spiruromorpha</taxon>
        <taxon>Filarioidea</taxon>
        <taxon>Onchocercidae</taxon>
        <taxon>Cercopithifilaria</taxon>
    </lineage>
</organism>
<comment type="caution">
    <text evidence="2">The sequence shown here is derived from an EMBL/GenBank/DDBJ whole genome shotgun (WGS) entry which is preliminary data.</text>
</comment>
<name>A0A8J2MJG0_9BILA</name>
<dbReference type="EMBL" id="CAKAEH010000533">
    <property type="protein sequence ID" value="CAG9531256.1"/>
    <property type="molecule type" value="Genomic_DNA"/>
</dbReference>
<keyword evidence="3" id="KW-1185">Reference proteome</keyword>
<evidence type="ECO:0000313" key="3">
    <source>
        <dbReference type="Proteomes" id="UP000746747"/>
    </source>
</evidence>
<feature type="region of interest" description="Disordered" evidence="1">
    <location>
        <begin position="58"/>
        <end position="80"/>
    </location>
</feature>
<sequence>MSAALGVELSYSNGITTGLASSENRNASKTILSKAVCKLACEADARCGVWSDAPHLPFPPSQNVAEHGKSSRTRMKLTVP</sequence>
<protein>
    <submittedName>
        <fullName evidence="2">Uncharacterized protein</fullName>
    </submittedName>
</protein>
<gene>
    <name evidence="2" type="ORF">CJOHNSTONI_LOCUS1670</name>
</gene>
<dbReference type="Proteomes" id="UP000746747">
    <property type="component" value="Unassembled WGS sequence"/>
</dbReference>
<evidence type="ECO:0000313" key="2">
    <source>
        <dbReference type="EMBL" id="CAG9531256.1"/>
    </source>
</evidence>
<dbReference type="AlphaFoldDB" id="A0A8J2MJG0"/>
<evidence type="ECO:0000256" key="1">
    <source>
        <dbReference type="SAM" id="MobiDB-lite"/>
    </source>
</evidence>
<reference evidence="2" key="1">
    <citation type="submission" date="2021-09" db="EMBL/GenBank/DDBJ databases">
        <authorList>
            <consortium name="Pathogen Informatics"/>
        </authorList>
    </citation>
    <scope>NUCLEOTIDE SEQUENCE</scope>
</reference>
<proteinExistence type="predicted"/>
<feature type="compositionally biased region" description="Basic residues" evidence="1">
    <location>
        <begin position="70"/>
        <end position="80"/>
    </location>
</feature>
<accession>A0A8J2MJG0</accession>